<reference evidence="3" key="1">
    <citation type="submission" date="2014-04" db="EMBL/GenBank/DDBJ databases">
        <title>Whole-Genome optical mapping and complete genome sequence of Sphingobacterium deserti sp. nov., a new spaces isolated from desert in the west of China.</title>
        <authorList>
            <person name="Teng C."/>
            <person name="Zhou Z."/>
            <person name="Li X."/>
            <person name="Chen M."/>
            <person name="Lin M."/>
            <person name="Wang L."/>
            <person name="Su S."/>
            <person name="Zhang C."/>
            <person name="Zhang W."/>
        </authorList>
    </citation>
    <scope>NUCLEOTIDE SEQUENCE [LARGE SCALE GENOMIC DNA]</scope>
    <source>
        <strain evidence="3">ACCC05744</strain>
    </source>
</reference>
<name>A0A0B8T1G8_9SPHI</name>
<evidence type="ECO:0000313" key="3">
    <source>
        <dbReference type="Proteomes" id="UP000031802"/>
    </source>
</evidence>
<keyword evidence="3" id="KW-1185">Reference proteome</keyword>
<dbReference type="PATRIC" id="fig|1229276.3.peg.1351"/>
<keyword evidence="1" id="KW-0472">Membrane</keyword>
<dbReference type="OrthoDB" id="1112758at2"/>
<dbReference type="eggNOG" id="ENOG5033VGG">
    <property type="taxonomic scope" value="Bacteria"/>
</dbReference>
<feature type="transmembrane region" description="Helical" evidence="1">
    <location>
        <begin position="82"/>
        <end position="101"/>
    </location>
</feature>
<dbReference type="Proteomes" id="UP000031802">
    <property type="component" value="Unassembled WGS sequence"/>
</dbReference>
<keyword evidence="1" id="KW-1133">Transmembrane helix</keyword>
<gene>
    <name evidence="2" type="ORF">DI53_1307</name>
</gene>
<accession>A0A0B8T1G8</accession>
<dbReference type="AlphaFoldDB" id="A0A0B8T1G8"/>
<comment type="caution">
    <text evidence="2">The sequence shown here is derived from an EMBL/GenBank/DDBJ whole genome shotgun (WGS) entry which is preliminary data.</text>
</comment>
<dbReference type="RefSeq" id="WP_037496880.1">
    <property type="nucleotide sequence ID" value="NZ_JJMU01000022.1"/>
</dbReference>
<evidence type="ECO:0000256" key="1">
    <source>
        <dbReference type="SAM" id="Phobius"/>
    </source>
</evidence>
<organism evidence="2 3">
    <name type="scientific">Sphingobacterium deserti</name>
    <dbReference type="NCBI Taxonomy" id="1229276"/>
    <lineage>
        <taxon>Bacteria</taxon>
        <taxon>Pseudomonadati</taxon>
        <taxon>Bacteroidota</taxon>
        <taxon>Sphingobacteriia</taxon>
        <taxon>Sphingobacteriales</taxon>
        <taxon>Sphingobacteriaceae</taxon>
        <taxon>Sphingobacterium</taxon>
    </lineage>
</organism>
<keyword evidence="1" id="KW-0812">Transmembrane</keyword>
<protein>
    <submittedName>
        <fullName evidence="2">Uncharacterized protein</fullName>
    </submittedName>
</protein>
<sequence length="213" mass="24162">MENNYQLSRIHNYIHGLMSKEDMHALEREALDDPFLQDAIDGYRLQNGVDAKSLSLLQQRLERRLQANAQRKNSYFFGWQRLAIGLVAAVMFITVCTLVLMRYLPKRGANTVTEVELMDDKLHSTVVVRPLSGADAVPNGGWEAFSEFVADNHNVDSKEKRVAVFFKVDAAGKAYDIRPQVSDAAMQENVVDLLRRGPEWKGKEGYIEIVFSD</sequence>
<evidence type="ECO:0000313" key="2">
    <source>
        <dbReference type="EMBL" id="KGE14807.1"/>
    </source>
</evidence>
<proteinExistence type="predicted"/>
<reference evidence="2 3" key="2">
    <citation type="journal article" date="2015" name="PLoS ONE">
        <title>Whole-Genome Optical Mapping and Finished Genome Sequence of Sphingobacterium deserti sp. nov., a New Species Isolated from the Western Desert of China.</title>
        <authorList>
            <person name="Teng C."/>
            <person name="Zhou Z."/>
            <person name="Molnar I."/>
            <person name="Li X."/>
            <person name="Tang R."/>
            <person name="Chen M."/>
            <person name="Wang L."/>
            <person name="Su S."/>
            <person name="Zhang W."/>
            <person name="Lin M."/>
        </authorList>
    </citation>
    <scope>NUCLEOTIDE SEQUENCE [LARGE SCALE GENOMIC DNA]</scope>
    <source>
        <strain evidence="3">ACCC05744</strain>
    </source>
</reference>
<dbReference type="STRING" id="1229276.DI53_1307"/>
<dbReference type="EMBL" id="JJMU01000022">
    <property type="protein sequence ID" value="KGE14807.1"/>
    <property type="molecule type" value="Genomic_DNA"/>
</dbReference>